<evidence type="ECO:0000256" key="4">
    <source>
        <dbReference type="SAM" id="Coils"/>
    </source>
</evidence>
<sequence length="619" mass="70055">MTLGKRKGRSTPDTGNEDVRLVASEVQSEKKSLLSYLEKASTADHWRDWVTTLHGAGVKTLKALSELVKYAMSQKIGPEALLVPGEYGYLDREFQKVSNRRKLSPEICREALKWLKDEVGKKSQNEPNADDDDVNSGTVIEAASGMEAELTAASDDDARNSKSASSETNPRQGPDERQEGTPKRIDIIPDTPPHEKRHQRQDGIRSWNERANKVISQMNQNVMLTDDVLMTLGDVLMSYRESEARLVDTYQFLVDEKEIPSKLKRPPGRGENLYAPLYHPGKRPHWTLCVLMFDDKFIRLDFYDSHKDEARASRVKSFFTDWINARYHGSNLQFATKEVPQQNDGTSCGIFALEIMKRLLASDDVNQPIEPMEVRRALLQRMTSIDTTSPLLLQTYTLETLRSIQKHFPIRTYIDKISDAAGPQRASFVNLLRHAEEGSAQATEEINGLERELKDAQDTLLGLKTEAEVTKKGLANLSRFIAANETADFSGAMHSGMREDEQVADGSREPSAKRPRMSQSAMDFTQGLNNLMSQLEHNYKEETNKTLQESMGKTLDEVRKRVEEAERKEKELTEQLKRLRSHADSADAITSLCRGFSHFQNIDVDVRAIALDIIQRQAR</sequence>
<name>X0KVQ5_FUSOX</name>
<reference evidence="7" key="1">
    <citation type="submission" date="2011-11" db="EMBL/GenBank/DDBJ databases">
        <title>The Genome Sequence of Fusarium oxysporum Cotton.</title>
        <authorList>
            <consortium name="The Broad Institute Genome Sequencing Platform"/>
            <person name="Ma L.-J."/>
            <person name="Gale L.R."/>
            <person name="Schwartz D.C."/>
            <person name="Zhou S."/>
            <person name="Corby-Kistler H."/>
            <person name="Young S.K."/>
            <person name="Zeng Q."/>
            <person name="Gargeya S."/>
            <person name="Fitzgerald M."/>
            <person name="Haas B."/>
            <person name="Abouelleil A."/>
            <person name="Alvarado L."/>
            <person name="Arachchi H.M."/>
            <person name="Berlin A."/>
            <person name="Brown A."/>
            <person name="Chapman S.B."/>
            <person name="Chen Z."/>
            <person name="Dunbar C."/>
            <person name="Freedman E."/>
            <person name="Gearin G."/>
            <person name="Goldberg J."/>
            <person name="Griggs A."/>
            <person name="Gujja S."/>
            <person name="Heiman D."/>
            <person name="Howarth C."/>
            <person name="Larson L."/>
            <person name="Lui A."/>
            <person name="MacDonald P.J.P."/>
            <person name="Montmayeur A."/>
            <person name="Murphy C."/>
            <person name="Neiman D."/>
            <person name="Pearson M."/>
            <person name="Priest M."/>
            <person name="Roberts A."/>
            <person name="Saif S."/>
            <person name="Shea T."/>
            <person name="Shenoy N."/>
            <person name="Sisk P."/>
            <person name="Stolte C."/>
            <person name="Sykes S."/>
            <person name="Wortman J."/>
            <person name="Nusbaum C."/>
            <person name="Birren B."/>
        </authorList>
    </citation>
    <scope>NUCLEOTIDE SEQUENCE [LARGE SCALE GENOMIC DNA]</scope>
    <source>
        <strain evidence="7">25433</strain>
    </source>
</reference>
<feature type="coiled-coil region" evidence="4">
    <location>
        <begin position="432"/>
        <end position="466"/>
    </location>
</feature>
<keyword evidence="2" id="KW-0645">Protease</keyword>
<evidence type="ECO:0000256" key="2">
    <source>
        <dbReference type="ARBA" id="ARBA00022670"/>
    </source>
</evidence>
<gene>
    <name evidence="7" type="ORF">FOTG_18742</name>
</gene>
<dbReference type="InterPro" id="IPR003653">
    <property type="entry name" value="Peptidase_C48_C"/>
</dbReference>
<evidence type="ECO:0000256" key="5">
    <source>
        <dbReference type="SAM" id="MobiDB-lite"/>
    </source>
</evidence>
<dbReference type="GO" id="GO:0006508">
    <property type="term" value="P:proteolysis"/>
    <property type="evidence" value="ECO:0007669"/>
    <property type="project" value="UniProtKB-KW"/>
</dbReference>
<evidence type="ECO:0000256" key="3">
    <source>
        <dbReference type="ARBA" id="ARBA00022801"/>
    </source>
</evidence>
<dbReference type="GO" id="GO:0008234">
    <property type="term" value="F:cysteine-type peptidase activity"/>
    <property type="evidence" value="ECO:0007669"/>
    <property type="project" value="InterPro"/>
</dbReference>
<keyword evidence="3" id="KW-0378">Hydrolase</keyword>
<feature type="region of interest" description="Disordered" evidence="5">
    <location>
        <begin position="151"/>
        <end position="203"/>
    </location>
</feature>
<comment type="similarity">
    <text evidence="1">Belongs to the peptidase C48 family.</text>
</comment>
<feature type="compositionally biased region" description="Polar residues" evidence="5">
    <location>
        <begin position="161"/>
        <end position="171"/>
    </location>
</feature>
<feature type="coiled-coil region" evidence="4">
    <location>
        <begin position="525"/>
        <end position="582"/>
    </location>
</feature>
<feature type="region of interest" description="Disordered" evidence="5">
    <location>
        <begin position="492"/>
        <end position="519"/>
    </location>
</feature>
<feature type="compositionally biased region" description="Basic and acidic residues" evidence="5">
    <location>
        <begin position="496"/>
        <end position="512"/>
    </location>
</feature>
<dbReference type="InterPro" id="IPR038765">
    <property type="entry name" value="Papain-like_cys_pep_sf"/>
</dbReference>
<dbReference type="SUPFAM" id="SSF54001">
    <property type="entry name" value="Cysteine proteinases"/>
    <property type="match status" value="1"/>
</dbReference>
<evidence type="ECO:0000256" key="1">
    <source>
        <dbReference type="ARBA" id="ARBA00005234"/>
    </source>
</evidence>
<evidence type="ECO:0000259" key="6">
    <source>
        <dbReference type="PROSITE" id="PS50600"/>
    </source>
</evidence>
<feature type="compositionally biased region" description="Basic and acidic residues" evidence="5">
    <location>
        <begin position="173"/>
        <end position="187"/>
    </location>
</feature>
<dbReference type="GO" id="GO:0019783">
    <property type="term" value="F:ubiquitin-like protein peptidase activity"/>
    <property type="evidence" value="ECO:0007669"/>
    <property type="project" value="UniProtKB-ARBA"/>
</dbReference>
<dbReference type="Proteomes" id="UP000030701">
    <property type="component" value="Unassembled WGS sequence"/>
</dbReference>
<dbReference type="Gene3D" id="3.40.395.10">
    <property type="entry name" value="Adenoviral Proteinase, Chain A"/>
    <property type="match status" value="1"/>
</dbReference>
<evidence type="ECO:0000313" key="7">
    <source>
        <dbReference type="EMBL" id="EXM12776.1"/>
    </source>
</evidence>
<proteinExistence type="inferred from homology"/>
<dbReference type="OrthoDB" id="5048491at2759"/>
<dbReference type="EMBL" id="KK035386">
    <property type="protein sequence ID" value="EXM12776.1"/>
    <property type="molecule type" value="Genomic_DNA"/>
</dbReference>
<protein>
    <recommendedName>
        <fullName evidence="6">Ubiquitin-like protease family profile domain-containing protein</fullName>
    </recommendedName>
</protein>
<feature type="domain" description="Ubiquitin-like protease family profile" evidence="6">
    <location>
        <begin position="87"/>
        <end position="359"/>
    </location>
</feature>
<accession>X0KVQ5</accession>
<reference evidence="7" key="2">
    <citation type="submission" date="2014-03" db="EMBL/GenBank/DDBJ databases">
        <title>The Genome Annotation of Fusarium oxysporum Cotton.</title>
        <authorList>
            <consortium name="The Broad Institute Genomics Platform"/>
            <person name="Ma L.-J."/>
            <person name="Corby-Kistler H."/>
            <person name="Broz K."/>
            <person name="Gale L.R."/>
            <person name="Jonkers W."/>
            <person name="O'Donnell K."/>
            <person name="Ploetz R."/>
            <person name="Steinberg C."/>
            <person name="Schwartz D.C."/>
            <person name="VanEtten H."/>
            <person name="Zhou S."/>
            <person name="Young S.K."/>
            <person name="Zeng Q."/>
            <person name="Gargeya S."/>
            <person name="Fitzgerald M."/>
            <person name="Abouelleil A."/>
            <person name="Alvarado L."/>
            <person name="Chapman S.B."/>
            <person name="Gainer-Dewar J."/>
            <person name="Goldberg J."/>
            <person name="Griggs A."/>
            <person name="Gujja S."/>
            <person name="Hansen M."/>
            <person name="Howarth C."/>
            <person name="Imamovic A."/>
            <person name="Ireland A."/>
            <person name="Larimer J."/>
            <person name="McCowan C."/>
            <person name="Murphy C."/>
            <person name="Pearson M."/>
            <person name="Poon T.W."/>
            <person name="Priest M."/>
            <person name="Roberts A."/>
            <person name="Saif S."/>
            <person name="Shea T."/>
            <person name="Sykes S."/>
            <person name="Wortman J."/>
            <person name="Nusbaum C."/>
            <person name="Birren B."/>
        </authorList>
    </citation>
    <scope>NUCLEOTIDE SEQUENCE</scope>
    <source>
        <strain evidence="7">25433</strain>
    </source>
</reference>
<dbReference type="PROSITE" id="PS50600">
    <property type="entry name" value="ULP_PROTEASE"/>
    <property type="match status" value="1"/>
</dbReference>
<keyword evidence="4" id="KW-0175">Coiled coil</keyword>
<dbReference type="HOGENOM" id="CLU_444836_0_0_1"/>
<dbReference type="AlphaFoldDB" id="X0KVQ5"/>
<organism evidence="7">
    <name type="scientific">Fusarium oxysporum f. sp. vasinfectum 25433</name>
    <dbReference type="NCBI Taxonomy" id="1089449"/>
    <lineage>
        <taxon>Eukaryota</taxon>
        <taxon>Fungi</taxon>
        <taxon>Dikarya</taxon>
        <taxon>Ascomycota</taxon>
        <taxon>Pezizomycotina</taxon>
        <taxon>Sordariomycetes</taxon>
        <taxon>Hypocreomycetidae</taxon>
        <taxon>Hypocreales</taxon>
        <taxon>Nectriaceae</taxon>
        <taxon>Fusarium</taxon>
        <taxon>Fusarium oxysporum species complex</taxon>
    </lineage>
</organism>